<dbReference type="Pfam" id="PF09431">
    <property type="entry name" value="SPIN90_LRD"/>
    <property type="match status" value="1"/>
</dbReference>
<dbReference type="GO" id="GO:0051666">
    <property type="term" value="P:actin cortical patch localization"/>
    <property type="evidence" value="ECO:0007669"/>
    <property type="project" value="TreeGrafter"/>
</dbReference>
<feature type="compositionally biased region" description="Basic residues" evidence="1">
    <location>
        <begin position="580"/>
        <end position="589"/>
    </location>
</feature>
<evidence type="ECO:0000259" key="2">
    <source>
        <dbReference type="Pfam" id="PF09431"/>
    </source>
</evidence>
<evidence type="ECO:0000313" key="4">
    <source>
        <dbReference type="Proteomes" id="UP001309876"/>
    </source>
</evidence>
<dbReference type="PANTHER" id="PTHR13357:SF1">
    <property type="entry name" value="NCK-INTERACTING PROTEIN WITH SH3 DOMAIN"/>
    <property type="match status" value="1"/>
</dbReference>
<evidence type="ECO:0000313" key="3">
    <source>
        <dbReference type="EMBL" id="KAK5082126.1"/>
    </source>
</evidence>
<dbReference type="AlphaFoldDB" id="A0AAN7SUX3"/>
<evidence type="ECO:0000256" key="1">
    <source>
        <dbReference type="SAM" id="MobiDB-lite"/>
    </source>
</evidence>
<gene>
    <name evidence="3" type="primary">LDB17</name>
    <name evidence="3" type="ORF">LTR05_007269</name>
</gene>
<dbReference type="Proteomes" id="UP001309876">
    <property type="component" value="Unassembled WGS sequence"/>
</dbReference>
<reference evidence="3 4" key="1">
    <citation type="submission" date="2023-08" db="EMBL/GenBank/DDBJ databases">
        <title>Black Yeasts Isolated from many extreme environments.</title>
        <authorList>
            <person name="Coleine C."/>
            <person name="Stajich J.E."/>
            <person name="Selbmann L."/>
        </authorList>
    </citation>
    <scope>NUCLEOTIDE SEQUENCE [LARGE SCALE GENOMIC DNA]</scope>
    <source>
        <strain evidence="3 4">CCFEE 5910</strain>
    </source>
</reference>
<dbReference type="GO" id="GO:0071933">
    <property type="term" value="F:Arp2/3 complex binding"/>
    <property type="evidence" value="ECO:0007669"/>
    <property type="project" value="TreeGrafter"/>
</dbReference>
<accession>A0AAN7SUX3</accession>
<keyword evidence="4" id="KW-1185">Reference proteome</keyword>
<sequence>MERLVDNEYPTADEFWDKIEDVLASPCPDHDAIDDTLRSYLEILDAHHKDYIATDEHLGHCAYLLYASPLFTEHTAYIRRQLIYSLLQDDEPTHLRIAVTFLLADARENEQTFDLLNNEGCFPRLIDLIAHPHRDEESVHRTLMELLYELARVQKITNDDLTCVHDEFVSGLFDIIEQVSHDVNDPYHYPVIRVLLVLNEQFMVAAHDPAVLAKKSTPLTNKVVKVLSSHGSRYKTFGANIILLLNREDETSLQLLTLKLMYLLFTTPPTYEYFYTNDLHVLVDILVRNLLDLPEYASALRHTYLRVLYPLLEHTQLQFPPYYKRQEIRKLLALLCGDRVEHEDGSSLPGGAWNHFEDVDDTTKRLVKRCQGVSWLSDPETDLVRMDSPIDETTSEPSSPMSPTKPQPPQLPAPRKLRKRDSSKGSTLTIGGFLTPHLEGARQSSMSMAEMAQQKEKPGVITPSRNPSFKHGLRQAIFTGKKEKPAPPKSRRSGFMRPRIHSSQTETAITAEGLDNAQMSPPIQTEENDKYQDAVEIQQLDVQIELPRNLSIESQASSSGRRSPNHRSKPQTKSPPPAPKARRGWRMRKSKDLQQEHDNEPGRFSATLPSINTVAEHNPFSPPTEAASDHFPFSPVRDKTLDPARSPTSPTTSHTPKRSVSDALNQAQEQAVQQVEECLEHTHLTTNSQHDQSYPSPINPVEQPHRHPPRSSSLQPLTETDQEFHPIHVQRTVLAPPGQAPIRAVPGPRIDLEKSPFLSDDEEHEAEVEAESDAKSPDEIASAGTGLGISDGARTAVPHLRTKESWEDFDNEE</sequence>
<feature type="region of interest" description="Disordered" evidence="1">
    <location>
        <begin position="381"/>
        <end position="433"/>
    </location>
</feature>
<dbReference type="InterPro" id="IPR030125">
    <property type="entry name" value="SPIN90/Ldb17"/>
</dbReference>
<feature type="compositionally biased region" description="Low complexity" evidence="1">
    <location>
        <begin position="666"/>
        <end position="676"/>
    </location>
</feature>
<dbReference type="InterPro" id="IPR018556">
    <property type="entry name" value="SPIN90/Ldb17_LRD"/>
</dbReference>
<dbReference type="SUPFAM" id="SSF48371">
    <property type="entry name" value="ARM repeat"/>
    <property type="match status" value="1"/>
</dbReference>
<feature type="compositionally biased region" description="Acidic residues" evidence="1">
    <location>
        <begin position="759"/>
        <end position="771"/>
    </location>
</feature>
<feature type="compositionally biased region" description="Polar residues" evidence="1">
    <location>
        <begin position="551"/>
        <end position="562"/>
    </location>
</feature>
<dbReference type="GO" id="GO:0006897">
    <property type="term" value="P:endocytosis"/>
    <property type="evidence" value="ECO:0007669"/>
    <property type="project" value="TreeGrafter"/>
</dbReference>
<dbReference type="EMBL" id="JAVRRJ010000008">
    <property type="protein sequence ID" value="KAK5082126.1"/>
    <property type="molecule type" value="Genomic_DNA"/>
</dbReference>
<feature type="compositionally biased region" description="Basic residues" evidence="1">
    <location>
        <begin position="489"/>
        <end position="500"/>
    </location>
</feature>
<feature type="compositionally biased region" description="Low complexity" evidence="1">
    <location>
        <begin position="643"/>
        <end position="654"/>
    </location>
</feature>
<dbReference type="PANTHER" id="PTHR13357">
    <property type="entry name" value="SH3 ADAPTER PROTEIN SPIN90 NCK INTERACTING PROTEIN WITH SH3 DOMAIN"/>
    <property type="match status" value="1"/>
</dbReference>
<feature type="compositionally biased region" description="Basic and acidic residues" evidence="1">
    <location>
        <begin position="590"/>
        <end position="601"/>
    </location>
</feature>
<proteinExistence type="predicted"/>
<feature type="domain" description="SPIN90/Ldb17 leucine-rich" evidence="2">
    <location>
        <begin position="185"/>
        <end position="327"/>
    </location>
</feature>
<feature type="compositionally biased region" description="Polar residues" evidence="1">
    <location>
        <begin position="684"/>
        <end position="696"/>
    </location>
</feature>
<comment type="caution">
    <text evidence="3">The sequence shown here is derived from an EMBL/GenBank/DDBJ whole genome shotgun (WGS) entry which is preliminary data.</text>
</comment>
<feature type="compositionally biased region" description="Polar residues" evidence="1">
    <location>
        <begin position="710"/>
        <end position="719"/>
    </location>
</feature>
<dbReference type="InterPro" id="IPR016024">
    <property type="entry name" value="ARM-type_fold"/>
</dbReference>
<organism evidence="3 4">
    <name type="scientific">Lithohypha guttulata</name>
    <dbReference type="NCBI Taxonomy" id="1690604"/>
    <lineage>
        <taxon>Eukaryota</taxon>
        <taxon>Fungi</taxon>
        <taxon>Dikarya</taxon>
        <taxon>Ascomycota</taxon>
        <taxon>Pezizomycotina</taxon>
        <taxon>Eurotiomycetes</taxon>
        <taxon>Chaetothyriomycetidae</taxon>
        <taxon>Chaetothyriales</taxon>
        <taxon>Trichomeriaceae</taxon>
        <taxon>Lithohypha</taxon>
    </lineage>
</organism>
<protein>
    <submittedName>
        <fullName evidence="3">Pre-rRNA processing</fullName>
    </submittedName>
</protein>
<name>A0AAN7SUX3_9EURO</name>
<dbReference type="GO" id="GO:0030479">
    <property type="term" value="C:actin cortical patch"/>
    <property type="evidence" value="ECO:0007669"/>
    <property type="project" value="TreeGrafter"/>
</dbReference>
<dbReference type="GO" id="GO:0000147">
    <property type="term" value="P:actin cortical patch assembly"/>
    <property type="evidence" value="ECO:0007669"/>
    <property type="project" value="TreeGrafter"/>
</dbReference>
<feature type="compositionally biased region" description="Pro residues" evidence="1">
    <location>
        <begin position="403"/>
        <end position="412"/>
    </location>
</feature>
<feature type="region of interest" description="Disordered" evidence="1">
    <location>
        <begin position="477"/>
        <end position="813"/>
    </location>
</feature>